<name>A0A396RTW1_9SPHN</name>
<dbReference type="Pfam" id="PF11776">
    <property type="entry name" value="RcnB"/>
    <property type="match status" value="1"/>
</dbReference>
<organism evidence="3 4">
    <name type="scientific">Sphingomonas gilva</name>
    <dbReference type="NCBI Taxonomy" id="2305907"/>
    <lineage>
        <taxon>Bacteria</taxon>
        <taxon>Pseudomonadati</taxon>
        <taxon>Pseudomonadota</taxon>
        <taxon>Alphaproteobacteria</taxon>
        <taxon>Sphingomonadales</taxon>
        <taxon>Sphingomonadaceae</taxon>
        <taxon>Sphingomonas</taxon>
    </lineage>
</organism>
<dbReference type="Gene3D" id="3.10.450.160">
    <property type="entry name" value="inner membrane protein cigr"/>
    <property type="match status" value="1"/>
</dbReference>
<keyword evidence="1" id="KW-1133">Transmembrane helix</keyword>
<evidence type="ECO:0000313" key="4">
    <source>
        <dbReference type="Proteomes" id="UP000266693"/>
    </source>
</evidence>
<keyword evidence="1" id="KW-0812">Transmembrane</keyword>
<dbReference type="RefSeq" id="WP_118864682.1">
    <property type="nucleotide sequence ID" value="NZ_QWLV01000006.1"/>
</dbReference>
<comment type="caution">
    <text evidence="3">The sequence shown here is derived from an EMBL/GenBank/DDBJ whole genome shotgun (WGS) entry which is preliminary data.</text>
</comment>
<evidence type="ECO:0000256" key="2">
    <source>
        <dbReference type="SAM" id="SignalP"/>
    </source>
</evidence>
<reference evidence="3 4" key="1">
    <citation type="submission" date="2018-08" db="EMBL/GenBank/DDBJ databases">
        <title>The multiple taxonomic identification of Sphingomonas gilva.</title>
        <authorList>
            <person name="Zhu D."/>
            <person name="Zheng S."/>
        </authorList>
    </citation>
    <scope>NUCLEOTIDE SEQUENCE [LARGE SCALE GENOMIC DNA]</scope>
    <source>
        <strain evidence="3 4">ZDH117</strain>
    </source>
</reference>
<dbReference type="AlphaFoldDB" id="A0A396RTW1"/>
<dbReference type="Proteomes" id="UP000266693">
    <property type="component" value="Unassembled WGS sequence"/>
</dbReference>
<feature type="signal peptide" evidence="2">
    <location>
        <begin position="1"/>
        <end position="23"/>
    </location>
</feature>
<keyword evidence="2" id="KW-0732">Signal</keyword>
<keyword evidence="1" id="KW-0472">Membrane</keyword>
<keyword evidence="4" id="KW-1185">Reference proteome</keyword>
<dbReference type="EMBL" id="QWLV01000006">
    <property type="protein sequence ID" value="RHW17101.1"/>
    <property type="molecule type" value="Genomic_DNA"/>
</dbReference>
<gene>
    <name evidence="3" type="ORF">D1610_13160</name>
</gene>
<dbReference type="OrthoDB" id="9808839at2"/>
<feature type="chain" id="PRO_5017274545" description="RcnB family protein" evidence="2">
    <location>
        <begin position="24"/>
        <end position="132"/>
    </location>
</feature>
<sequence length="132" mass="14956">MRKFILAAAAAAVVLTPVAGASAAPRNDRVVVKTVKANKVNKRIVRQNRQVIRQNRQIARQNQRLQRQWAKGQRFDRRYAANYRVIDYRQYRGRHLYAPPRGYQWVQSDDDAVLVAVASGLIGAVLGGVLFN</sequence>
<evidence type="ECO:0000313" key="3">
    <source>
        <dbReference type="EMBL" id="RHW17101.1"/>
    </source>
</evidence>
<dbReference type="InterPro" id="IPR024572">
    <property type="entry name" value="RcnB"/>
</dbReference>
<evidence type="ECO:0000256" key="1">
    <source>
        <dbReference type="SAM" id="Phobius"/>
    </source>
</evidence>
<accession>A0A396RTW1</accession>
<proteinExistence type="predicted"/>
<evidence type="ECO:0008006" key="5">
    <source>
        <dbReference type="Google" id="ProtNLM"/>
    </source>
</evidence>
<feature type="transmembrane region" description="Helical" evidence="1">
    <location>
        <begin position="112"/>
        <end position="131"/>
    </location>
</feature>
<protein>
    <recommendedName>
        <fullName evidence="5">RcnB family protein</fullName>
    </recommendedName>
</protein>